<organism evidence="7 8">
    <name type="scientific">Humibacillus xanthopallidus</name>
    <dbReference type="NCBI Taxonomy" id="412689"/>
    <lineage>
        <taxon>Bacteria</taxon>
        <taxon>Bacillati</taxon>
        <taxon>Actinomycetota</taxon>
        <taxon>Actinomycetes</taxon>
        <taxon>Micrococcales</taxon>
        <taxon>Intrasporangiaceae</taxon>
        <taxon>Humibacillus</taxon>
    </lineage>
</organism>
<dbReference type="InterPro" id="IPR016039">
    <property type="entry name" value="Thiolase-like"/>
</dbReference>
<feature type="domain" description="Thiolase N-terminal" evidence="5">
    <location>
        <begin position="6"/>
        <end position="229"/>
    </location>
</feature>
<dbReference type="Gene3D" id="3.40.47.10">
    <property type="match status" value="2"/>
</dbReference>
<evidence type="ECO:0000313" key="8">
    <source>
        <dbReference type="Proteomes" id="UP000316747"/>
    </source>
</evidence>
<evidence type="ECO:0000313" key="7">
    <source>
        <dbReference type="EMBL" id="TQM62232.1"/>
    </source>
</evidence>
<evidence type="ECO:0000256" key="2">
    <source>
        <dbReference type="ARBA" id="ARBA00022679"/>
    </source>
</evidence>
<evidence type="ECO:0000259" key="5">
    <source>
        <dbReference type="Pfam" id="PF00108"/>
    </source>
</evidence>
<comment type="similarity">
    <text evidence="1 4">Belongs to the thiolase-like superfamily. Thiolase family.</text>
</comment>
<dbReference type="OrthoDB" id="9764638at2"/>
<name>A0A543HVA1_9MICO</name>
<dbReference type="InterPro" id="IPR002155">
    <property type="entry name" value="Thiolase"/>
</dbReference>
<dbReference type="InterPro" id="IPR020615">
    <property type="entry name" value="Thiolase_acyl_enz_int_AS"/>
</dbReference>
<dbReference type="RefSeq" id="WP_141844359.1">
    <property type="nucleotide sequence ID" value="NZ_VFPM01000002.1"/>
</dbReference>
<dbReference type="PROSITE" id="PS00098">
    <property type="entry name" value="THIOLASE_1"/>
    <property type="match status" value="1"/>
</dbReference>
<dbReference type="AlphaFoldDB" id="A0A543HVA1"/>
<dbReference type="GO" id="GO:0016747">
    <property type="term" value="F:acyltransferase activity, transferring groups other than amino-acyl groups"/>
    <property type="evidence" value="ECO:0007669"/>
    <property type="project" value="InterPro"/>
</dbReference>
<protein>
    <submittedName>
        <fullName evidence="7">Acetyl-CoA C-acetyltransferase</fullName>
    </submittedName>
</protein>
<dbReference type="InterPro" id="IPR020617">
    <property type="entry name" value="Thiolase_C"/>
</dbReference>
<dbReference type="SUPFAM" id="SSF53901">
    <property type="entry name" value="Thiolase-like"/>
    <property type="match status" value="2"/>
</dbReference>
<keyword evidence="8" id="KW-1185">Reference proteome</keyword>
<evidence type="ECO:0000256" key="3">
    <source>
        <dbReference type="ARBA" id="ARBA00023315"/>
    </source>
</evidence>
<dbReference type="Pfam" id="PF02803">
    <property type="entry name" value="Thiolase_C"/>
    <property type="match status" value="1"/>
</dbReference>
<comment type="caution">
    <text evidence="7">The sequence shown here is derived from an EMBL/GenBank/DDBJ whole genome shotgun (WGS) entry which is preliminary data.</text>
</comment>
<dbReference type="CDD" id="cd00751">
    <property type="entry name" value="thiolase"/>
    <property type="match status" value="1"/>
</dbReference>
<dbReference type="PANTHER" id="PTHR43365">
    <property type="entry name" value="BLR7806 PROTEIN"/>
    <property type="match status" value="1"/>
</dbReference>
<feature type="domain" description="Thiolase C-terminal" evidence="6">
    <location>
        <begin position="279"/>
        <end position="400"/>
    </location>
</feature>
<keyword evidence="3 4" id="KW-0012">Acyltransferase</keyword>
<dbReference type="Proteomes" id="UP000316747">
    <property type="component" value="Unassembled WGS sequence"/>
</dbReference>
<reference evidence="7 8" key="1">
    <citation type="submission" date="2019-06" db="EMBL/GenBank/DDBJ databases">
        <title>Genome sequencing of plant associated microbes to promote plant fitness in Sorghum bicolor and Oryza sativa.</title>
        <authorList>
            <person name="Coleman-Derr D."/>
        </authorList>
    </citation>
    <scope>NUCLEOTIDE SEQUENCE [LARGE SCALE GENOMIC DNA]</scope>
    <source>
        <strain evidence="7 8">KV-663</strain>
    </source>
</reference>
<evidence type="ECO:0000256" key="4">
    <source>
        <dbReference type="RuleBase" id="RU003557"/>
    </source>
</evidence>
<gene>
    <name evidence="7" type="ORF">FBY41_2261</name>
</gene>
<dbReference type="NCBIfam" id="TIGR01930">
    <property type="entry name" value="AcCoA-C-Actrans"/>
    <property type="match status" value="1"/>
</dbReference>
<sequence>MTDALVLDYVRTPRGKGTAKGSLHGHTAVDLVVHLQQALVERTGLRPDTVDDITLGCATQVDEQGADIARTAALLAGWGDDVPGATINRFCASGVDAVGQTAARVRAGDLRLAVAGGVESVSRVPMFADRGPLYCDPPTTRRIGAVLMGISADLNATVEGFSREELDAYGLETQLKAAAAWSAGAFERSVVPLPATAERGGLDHDELVRPSTTLESLAALSPAFAEAGAAGQDEIALGVWKGIDHIDHLHTIGTSPQVADAAALLLIGSPEAAEAAGLTPRARIVGAASTAVNPVVMLTAGQSAVEQVIARAGLSPDDIDVFEFAEAFSALCLRFRRDLGAGPDRMNPNGGTMAMGHAFGATGAILVGSCVEELERRGGRYGVAAVSGAAGLGVAVLVERVTA</sequence>
<accession>A0A543HVA1</accession>
<dbReference type="EMBL" id="VFPM01000002">
    <property type="protein sequence ID" value="TQM62232.1"/>
    <property type="molecule type" value="Genomic_DNA"/>
</dbReference>
<dbReference type="PANTHER" id="PTHR43365:SF1">
    <property type="entry name" value="ACETYL-COA C-ACYLTRANSFERASE"/>
    <property type="match status" value="1"/>
</dbReference>
<keyword evidence="2 4" id="KW-0808">Transferase</keyword>
<evidence type="ECO:0000256" key="1">
    <source>
        <dbReference type="ARBA" id="ARBA00010982"/>
    </source>
</evidence>
<dbReference type="InterPro" id="IPR020616">
    <property type="entry name" value="Thiolase_N"/>
</dbReference>
<evidence type="ECO:0000259" key="6">
    <source>
        <dbReference type="Pfam" id="PF02803"/>
    </source>
</evidence>
<dbReference type="Pfam" id="PF00108">
    <property type="entry name" value="Thiolase_N"/>
    <property type="match status" value="1"/>
</dbReference>
<dbReference type="PIRSF" id="PIRSF000429">
    <property type="entry name" value="Ac-CoA_Ac_transf"/>
    <property type="match status" value="1"/>
</dbReference>
<proteinExistence type="inferred from homology"/>